<evidence type="ECO:0000256" key="1">
    <source>
        <dbReference type="ARBA" id="ARBA00022603"/>
    </source>
</evidence>
<organism evidence="5 6">
    <name type="scientific">Candidatus Chloroploca mongolica</name>
    <dbReference type="NCBI Taxonomy" id="2528176"/>
    <lineage>
        <taxon>Bacteria</taxon>
        <taxon>Bacillati</taxon>
        <taxon>Chloroflexota</taxon>
        <taxon>Chloroflexia</taxon>
        <taxon>Chloroflexales</taxon>
        <taxon>Chloroflexineae</taxon>
        <taxon>Oscillochloridaceae</taxon>
        <taxon>Candidatus Chloroploca</taxon>
    </lineage>
</organism>
<dbReference type="Proteomes" id="UP001193081">
    <property type="component" value="Unassembled WGS sequence"/>
</dbReference>
<reference evidence="5 6" key="1">
    <citation type="submission" date="2021-03" db="EMBL/GenBank/DDBJ databases">
        <authorList>
            <person name="Grouzdev D.S."/>
        </authorList>
    </citation>
    <scope>NUCLEOTIDE SEQUENCE [LARGE SCALE GENOMIC DNA]</scope>
    <source>
        <strain evidence="5 6">M50-1</strain>
    </source>
</reference>
<accession>A0ABS4D8A1</accession>
<dbReference type="InterPro" id="IPR041698">
    <property type="entry name" value="Methyltransf_25"/>
</dbReference>
<comment type="caution">
    <text evidence="5">The sequence shown here is derived from an EMBL/GenBank/DDBJ whole genome shotgun (WGS) entry which is preliminary data.</text>
</comment>
<dbReference type="SUPFAM" id="SSF53335">
    <property type="entry name" value="S-adenosyl-L-methionine-dependent methyltransferases"/>
    <property type="match status" value="1"/>
</dbReference>
<evidence type="ECO:0000256" key="3">
    <source>
        <dbReference type="ARBA" id="ARBA00022691"/>
    </source>
</evidence>
<dbReference type="CDD" id="cd02440">
    <property type="entry name" value="AdoMet_MTases"/>
    <property type="match status" value="1"/>
</dbReference>
<protein>
    <submittedName>
        <fullName evidence="5">Class I SAM-dependent methyltransferase</fullName>
    </submittedName>
</protein>
<sequence length="257" mass="28329">MIYHDYASIYDAIGQAAFAATLAERILAALPHRPRRVLDLACGTGAAAFVFAAAGLRTVGVDRSPQMLAFAHARARAAGFAVTLIEADLRALPSSPPAGPLLHQAALEPASFELITCLYDSLNYLTVDHELAQVLTSASYLLKPGGHLFFDLNTEHEFKTWTESDQVVYDDQGILVYNRLNYDPDRRLATGHIGWFVRDDTGRWWPGSETHTERAWSDNDVEAALAAAGLTLVTRRTPRWELAPADAPRIVYHACKR</sequence>
<evidence type="ECO:0000313" key="5">
    <source>
        <dbReference type="EMBL" id="MBP1465639.1"/>
    </source>
</evidence>
<evidence type="ECO:0000256" key="2">
    <source>
        <dbReference type="ARBA" id="ARBA00022679"/>
    </source>
</evidence>
<keyword evidence="3" id="KW-0949">S-adenosyl-L-methionine</keyword>
<dbReference type="PANTHER" id="PTHR43464:SF19">
    <property type="entry name" value="UBIQUINONE BIOSYNTHESIS O-METHYLTRANSFERASE, MITOCHONDRIAL"/>
    <property type="match status" value="1"/>
</dbReference>
<evidence type="ECO:0000313" key="6">
    <source>
        <dbReference type="Proteomes" id="UP001193081"/>
    </source>
</evidence>
<gene>
    <name evidence="5" type="ORF">EYB53_007965</name>
</gene>
<keyword evidence="6" id="KW-1185">Reference proteome</keyword>
<keyword evidence="1 5" id="KW-0489">Methyltransferase</keyword>
<keyword evidence="2" id="KW-0808">Transferase</keyword>
<name>A0ABS4D8A1_9CHLR</name>
<dbReference type="InterPro" id="IPR029063">
    <property type="entry name" value="SAM-dependent_MTases_sf"/>
</dbReference>
<proteinExistence type="predicted"/>
<dbReference type="RefSeq" id="WP_135477682.1">
    <property type="nucleotide sequence ID" value="NZ_SIJK02000011.1"/>
</dbReference>
<feature type="domain" description="Methyltransferase" evidence="4">
    <location>
        <begin position="37"/>
        <end position="146"/>
    </location>
</feature>
<dbReference type="EMBL" id="SIJK02000011">
    <property type="protein sequence ID" value="MBP1465639.1"/>
    <property type="molecule type" value="Genomic_DNA"/>
</dbReference>
<evidence type="ECO:0000259" key="4">
    <source>
        <dbReference type="Pfam" id="PF13649"/>
    </source>
</evidence>
<dbReference type="Gene3D" id="3.40.50.150">
    <property type="entry name" value="Vaccinia Virus protein VP39"/>
    <property type="match status" value="1"/>
</dbReference>
<dbReference type="Gene3D" id="2.20.25.110">
    <property type="entry name" value="S-adenosyl-L-methionine-dependent methyltransferases"/>
    <property type="match status" value="1"/>
</dbReference>
<dbReference type="GO" id="GO:0032259">
    <property type="term" value="P:methylation"/>
    <property type="evidence" value="ECO:0007669"/>
    <property type="project" value="UniProtKB-KW"/>
</dbReference>
<dbReference type="GO" id="GO:0008168">
    <property type="term" value="F:methyltransferase activity"/>
    <property type="evidence" value="ECO:0007669"/>
    <property type="project" value="UniProtKB-KW"/>
</dbReference>
<dbReference type="Pfam" id="PF13649">
    <property type="entry name" value="Methyltransf_25"/>
    <property type="match status" value="1"/>
</dbReference>
<dbReference type="PANTHER" id="PTHR43464">
    <property type="entry name" value="METHYLTRANSFERASE"/>
    <property type="match status" value="1"/>
</dbReference>